<dbReference type="EC" id="3.5.1.104" evidence="2"/>
<dbReference type="Proteomes" id="UP000316921">
    <property type="component" value="Chromosome"/>
</dbReference>
<keyword evidence="2" id="KW-0378">Hydrolase</keyword>
<dbReference type="KEGG" id="pbap:Pla133_11870"/>
<sequence length="271" mass="29642">MSLLSVRGVTLSWAGVGPSPRWGHPALALLLLLAATLTTGCRTILRATPPEERATLTLTFDDGPSPSVTDRILDVLARHGVKAYFCLIGENVRASAEHEELTRRIEREGHVIVNHGDTATWATRRFTAAGVAAEIAACDATLARVLGHERPTRWYRPGGGWIWAWQLGAVARAGKTILPLDRYDWDALYSPITADRLQSELLAGIETRGLGWIVIHDGMNGQAELARRMAESPRYDRSFVPELVDALITGAREAGLEVRSAVAAPPTREQW</sequence>
<evidence type="ECO:0000313" key="2">
    <source>
        <dbReference type="EMBL" id="QDU66121.1"/>
    </source>
</evidence>
<reference evidence="2 3" key="1">
    <citation type="submission" date="2019-02" db="EMBL/GenBank/DDBJ databases">
        <title>Deep-cultivation of Planctomycetes and their phenomic and genomic characterization uncovers novel biology.</title>
        <authorList>
            <person name="Wiegand S."/>
            <person name="Jogler M."/>
            <person name="Boedeker C."/>
            <person name="Pinto D."/>
            <person name="Vollmers J."/>
            <person name="Rivas-Marin E."/>
            <person name="Kohn T."/>
            <person name="Peeters S.H."/>
            <person name="Heuer A."/>
            <person name="Rast P."/>
            <person name="Oberbeckmann S."/>
            <person name="Bunk B."/>
            <person name="Jeske O."/>
            <person name="Meyerdierks A."/>
            <person name="Storesund J.E."/>
            <person name="Kallscheuer N."/>
            <person name="Luecker S."/>
            <person name="Lage O.M."/>
            <person name="Pohl T."/>
            <person name="Merkel B.J."/>
            <person name="Hornburger P."/>
            <person name="Mueller R.-W."/>
            <person name="Bruemmer F."/>
            <person name="Labrenz M."/>
            <person name="Spormann A.M."/>
            <person name="Op den Camp H."/>
            <person name="Overmann J."/>
            <person name="Amann R."/>
            <person name="Jetten M.S.M."/>
            <person name="Mascher T."/>
            <person name="Medema M.H."/>
            <person name="Devos D.P."/>
            <person name="Kaster A.-K."/>
            <person name="Ovreas L."/>
            <person name="Rohde M."/>
            <person name="Galperin M.Y."/>
            <person name="Jogler C."/>
        </authorList>
    </citation>
    <scope>NUCLEOTIDE SEQUENCE [LARGE SCALE GENOMIC DNA]</scope>
    <source>
        <strain evidence="2 3">Pla133</strain>
    </source>
</reference>
<evidence type="ECO:0000313" key="3">
    <source>
        <dbReference type="Proteomes" id="UP000316921"/>
    </source>
</evidence>
<dbReference type="Gene3D" id="3.20.20.370">
    <property type="entry name" value="Glycoside hydrolase/deacetylase"/>
    <property type="match status" value="1"/>
</dbReference>
<gene>
    <name evidence="2" type="primary">pgdA_1</name>
    <name evidence="2" type="ORF">Pla133_11870</name>
</gene>
<dbReference type="PANTHER" id="PTHR10587">
    <property type="entry name" value="GLYCOSYL TRANSFERASE-RELATED"/>
    <property type="match status" value="1"/>
</dbReference>
<dbReference type="Pfam" id="PF01522">
    <property type="entry name" value="Polysacc_deac_1"/>
    <property type="match status" value="1"/>
</dbReference>
<keyword evidence="3" id="KW-1185">Reference proteome</keyword>
<dbReference type="InterPro" id="IPR050248">
    <property type="entry name" value="Polysacc_deacetylase_ArnD"/>
</dbReference>
<dbReference type="PROSITE" id="PS51677">
    <property type="entry name" value="NODB"/>
    <property type="match status" value="1"/>
</dbReference>
<dbReference type="GO" id="GO:0005975">
    <property type="term" value="P:carbohydrate metabolic process"/>
    <property type="evidence" value="ECO:0007669"/>
    <property type="project" value="InterPro"/>
</dbReference>
<accession>A0A518BGL7</accession>
<proteinExistence type="predicted"/>
<dbReference type="AlphaFoldDB" id="A0A518BGL7"/>
<name>A0A518BGL7_9BACT</name>
<evidence type="ECO:0000259" key="1">
    <source>
        <dbReference type="PROSITE" id="PS51677"/>
    </source>
</evidence>
<feature type="domain" description="NodB homology" evidence="1">
    <location>
        <begin position="54"/>
        <end position="259"/>
    </location>
</feature>
<dbReference type="SUPFAM" id="SSF88713">
    <property type="entry name" value="Glycoside hydrolase/deacetylase"/>
    <property type="match status" value="1"/>
</dbReference>
<organism evidence="2 3">
    <name type="scientific">Engelhardtia mirabilis</name>
    <dbReference type="NCBI Taxonomy" id="2528011"/>
    <lineage>
        <taxon>Bacteria</taxon>
        <taxon>Pseudomonadati</taxon>
        <taxon>Planctomycetota</taxon>
        <taxon>Planctomycetia</taxon>
        <taxon>Planctomycetia incertae sedis</taxon>
        <taxon>Engelhardtia</taxon>
    </lineage>
</organism>
<dbReference type="CDD" id="cd10917">
    <property type="entry name" value="CE4_NodB_like_6s_7s"/>
    <property type="match status" value="1"/>
</dbReference>
<dbReference type="EMBL" id="CP036287">
    <property type="protein sequence ID" value="QDU66121.1"/>
    <property type="molecule type" value="Genomic_DNA"/>
</dbReference>
<dbReference type="InterPro" id="IPR002509">
    <property type="entry name" value="NODB_dom"/>
</dbReference>
<protein>
    <submittedName>
        <fullName evidence="2">Peptidoglycan-N-acetylglucosamine deacetylase</fullName>
        <ecNumber evidence="2">3.5.1.104</ecNumber>
    </submittedName>
</protein>
<dbReference type="InterPro" id="IPR011330">
    <property type="entry name" value="Glyco_hydro/deAcase_b/a-brl"/>
</dbReference>
<dbReference type="GO" id="GO:0016810">
    <property type="term" value="F:hydrolase activity, acting on carbon-nitrogen (but not peptide) bonds"/>
    <property type="evidence" value="ECO:0007669"/>
    <property type="project" value="InterPro"/>
</dbReference>